<organism evidence="6 7">
    <name type="scientific">Ignelater luminosus</name>
    <name type="common">Cucubano</name>
    <name type="synonym">Pyrophorus luminosus</name>
    <dbReference type="NCBI Taxonomy" id="2038154"/>
    <lineage>
        <taxon>Eukaryota</taxon>
        <taxon>Metazoa</taxon>
        <taxon>Ecdysozoa</taxon>
        <taxon>Arthropoda</taxon>
        <taxon>Hexapoda</taxon>
        <taxon>Insecta</taxon>
        <taxon>Pterygota</taxon>
        <taxon>Neoptera</taxon>
        <taxon>Endopterygota</taxon>
        <taxon>Coleoptera</taxon>
        <taxon>Polyphaga</taxon>
        <taxon>Elateriformia</taxon>
        <taxon>Elateroidea</taxon>
        <taxon>Elateridae</taxon>
        <taxon>Agrypninae</taxon>
        <taxon>Pyrophorini</taxon>
        <taxon>Ignelater</taxon>
    </lineage>
</organism>
<dbReference type="GO" id="GO:0016298">
    <property type="term" value="F:lipase activity"/>
    <property type="evidence" value="ECO:0007669"/>
    <property type="project" value="InterPro"/>
</dbReference>
<name>A0A8K0CD87_IGNLU</name>
<protein>
    <recommendedName>
        <fullName evidence="5">Lipase domain-containing protein</fullName>
    </recommendedName>
</protein>
<feature type="domain" description="Lipase" evidence="5">
    <location>
        <begin position="98"/>
        <end position="331"/>
    </location>
</feature>
<dbReference type="PANTHER" id="PTHR11610:SF172">
    <property type="entry name" value="LIPASE MEMBER H-A-LIKE PROTEIN"/>
    <property type="match status" value="1"/>
</dbReference>
<proteinExistence type="inferred from homology"/>
<dbReference type="GO" id="GO:0017171">
    <property type="term" value="F:serine hydrolase activity"/>
    <property type="evidence" value="ECO:0007669"/>
    <property type="project" value="TreeGrafter"/>
</dbReference>
<dbReference type="InterPro" id="IPR029058">
    <property type="entry name" value="AB_hydrolase_fold"/>
</dbReference>
<dbReference type="InterPro" id="IPR000734">
    <property type="entry name" value="TAG_lipase"/>
</dbReference>
<dbReference type="PANTHER" id="PTHR11610">
    <property type="entry name" value="LIPASE"/>
    <property type="match status" value="1"/>
</dbReference>
<comment type="subcellular location">
    <subcellularLocation>
        <location evidence="1">Secreted</location>
    </subcellularLocation>
</comment>
<dbReference type="InterPro" id="IPR013818">
    <property type="entry name" value="Lipase"/>
</dbReference>
<sequence>MLHVLLHTNECYTLTLPQFCKFVFNILKAGIRSYASFTVMVIKRCVIGVFLVFIFGDSYGQVLNLSSSHPIKDALFLHNSSISNNSLQDCSWRHVNEKNACPDPDINFILYTEPDNKEYVESYKTDWLRQSSWNDTKENIIIIHGYAGGDDTLPISVLRDAYINNGSYNVWILDWGRLSQPPCYSASVHNMRSVAKCAADFLTSMRAGGLLPERTTCVGHSLGAHICGLISKYVLFRLHRIIGLDPARPLVPVGARLSSGDAAAVHALHTNAGNYGEMGKSGHVDFCINGGRVQPYCKNTDNEALCSHVWSICYLAESINTQIAKKAEPCSRRCPTGPRPGHRMGIPLLMGQFTPLTSTGSYCINDDHPPFCPRYTGGPGDRRCCI</sequence>
<comment type="similarity">
    <text evidence="2 4">Belongs to the AB hydrolase superfamily. Lipase family.</text>
</comment>
<evidence type="ECO:0000256" key="3">
    <source>
        <dbReference type="ARBA" id="ARBA00022525"/>
    </source>
</evidence>
<keyword evidence="7" id="KW-1185">Reference proteome</keyword>
<dbReference type="Proteomes" id="UP000801492">
    <property type="component" value="Unassembled WGS sequence"/>
</dbReference>
<reference evidence="6" key="1">
    <citation type="submission" date="2019-08" db="EMBL/GenBank/DDBJ databases">
        <title>The genome of the North American firefly Photinus pyralis.</title>
        <authorList>
            <consortium name="Photinus pyralis genome working group"/>
            <person name="Fallon T.R."/>
            <person name="Sander Lower S.E."/>
            <person name="Weng J.-K."/>
        </authorList>
    </citation>
    <scope>NUCLEOTIDE SEQUENCE</scope>
    <source>
        <strain evidence="6">TRF0915ILg1</strain>
        <tissue evidence="6">Whole body</tissue>
    </source>
</reference>
<dbReference type="AlphaFoldDB" id="A0A8K0CD87"/>
<keyword evidence="3" id="KW-0964">Secreted</keyword>
<evidence type="ECO:0000256" key="1">
    <source>
        <dbReference type="ARBA" id="ARBA00004613"/>
    </source>
</evidence>
<evidence type="ECO:0000256" key="2">
    <source>
        <dbReference type="ARBA" id="ARBA00010701"/>
    </source>
</evidence>
<dbReference type="PRINTS" id="PR00821">
    <property type="entry name" value="TAGLIPASE"/>
</dbReference>
<dbReference type="GO" id="GO:0016042">
    <property type="term" value="P:lipid catabolic process"/>
    <property type="evidence" value="ECO:0007669"/>
    <property type="project" value="TreeGrafter"/>
</dbReference>
<gene>
    <name evidence="6" type="ORF">ILUMI_22750</name>
</gene>
<dbReference type="OrthoDB" id="8183961at2759"/>
<dbReference type="EMBL" id="VTPC01090427">
    <property type="protein sequence ID" value="KAF2883416.1"/>
    <property type="molecule type" value="Genomic_DNA"/>
</dbReference>
<accession>A0A8K0CD87</accession>
<comment type="caution">
    <text evidence="6">The sequence shown here is derived from an EMBL/GenBank/DDBJ whole genome shotgun (WGS) entry which is preliminary data.</text>
</comment>
<dbReference type="GO" id="GO:0005615">
    <property type="term" value="C:extracellular space"/>
    <property type="evidence" value="ECO:0007669"/>
    <property type="project" value="TreeGrafter"/>
</dbReference>
<dbReference type="Pfam" id="PF00151">
    <property type="entry name" value="Lipase"/>
    <property type="match status" value="1"/>
</dbReference>
<dbReference type="SUPFAM" id="SSF53474">
    <property type="entry name" value="alpha/beta-Hydrolases"/>
    <property type="match status" value="1"/>
</dbReference>
<evidence type="ECO:0000259" key="5">
    <source>
        <dbReference type="Pfam" id="PF00151"/>
    </source>
</evidence>
<dbReference type="Gene3D" id="3.40.50.1820">
    <property type="entry name" value="alpha/beta hydrolase"/>
    <property type="match status" value="1"/>
</dbReference>
<evidence type="ECO:0000313" key="7">
    <source>
        <dbReference type="Proteomes" id="UP000801492"/>
    </source>
</evidence>
<evidence type="ECO:0000256" key="4">
    <source>
        <dbReference type="RuleBase" id="RU004262"/>
    </source>
</evidence>
<evidence type="ECO:0000313" key="6">
    <source>
        <dbReference type="EMBL" id="KAF2883416.1"/>
    </source>
</evidence>